<sequence length="250" mass="26799">MSSYLITGSSRGLGLAMATKLLENPNNTVIATARDTAGSPGLQQLAKKHSNDRLILIDLDVTDEQSVLNAAAQASEHLPHGLDHLLSNAGISPNPTTSLDDLDIGETLDEINFNIKAALLVLRAFVPLVRRSTAKKIFVMTSVLGSLAASSSMPNLANAYSVAKAALNMLTRKWAAVLKEDGITTILMHPGYVGETDMGSSAREWIAKYAPDIRSIPLEQSAAGCLAVLDRVTLEDNGDFFQWDGDKVPW</sequence>
<reference evidence="4 5" key="1">
    <citation type="journal article" date="2018" name="Mycol. Prog.">
        <title>Coniella lustricola, a new species from submerged detritus.</title>
        <authorList>
            <person name="Raudabaugh D.B."/>
            <person name="Iturriaga T."/>
            <person name="Carver A."/>
            <person name="Mondo S."/>
            <person name="Pangilinan J."/>
            <person name="Lipzen A."/>
            <person name="He G."/>
            <person name="Amirebrahimi M."/>
            <person name="Grigoriev I.V."/>
            <person name="Miller A.N."/>
        </authorList>
    </citation>
    <scope>NUCLEOTIDE SEQUENCE [LARGE SCALE GENOMIC DNA]</scope>
    <source>
        <strain evidence="4 5">B22-T-1</strain>
    </source>
</reference>
<dbReference type="Pfam" id="PF00106">
    <property type="entry name" value="adh_short"/>
    <property type="match status" value="1"/>
</dbReference>
<gene>
    <name evidence="4" type="ORF">BD289DRAFT_379877</name>
</gene>
<dbReference type="PRINTS" id="PR00081">
    <property type="entry name" value="GDHRDH"/>
</dbReference>
<evidence type="ECO:0000256" key="1">
    <source>
        <dbReference type="ARBA" id="ARBA00006484"/>
    </source>
</evidence>
<dbReference type="SUPFAM" id="SSF51735">
    <property type="entry name" value="NAD(P)-binding Rossmann-fold domains"/>
    <property type="match status" value="1"/>
</dbReference>
<proteinExistence type="inferred from homology"/>
<dbReference type="AlphaFoldDB" id="A0A2T2ZS36"/>
<name>A0A2T2ZS36_9PEZI</name>
<comment type="similarity">
    <text evidence="1">Belongs to the short-chain dehydrogenases/reductases (SDR) family.</text>
</comment>
<organism evidence="4 5">
    <name type="scientific">Coniella lustricola</name>
    <dbReference type="NCBI Taxonomy" id="2025994"/>
    <lineage>
        <taxon>Eukaryota</taxon>
        <taxon>Fungi</taxon>
        <taxon>Dikarya</taxon>
        <taxon>Ascomycota</taxon>
        <taxon>Pezizomycotina</taxon>
        <taxon>Sordariomycetes</taxon>
        <taxon>Sordariomycetidae</taxon>
        <taxon>Diaporthales</taxon>
        <taxon>Schizoparmaceae</taxon>
        <taxon>Coniella</taxon>
    </lineage>
</organism>
<dbReference type="PROSITE" id="PS00061">
    <property type="entry name" value="ADH_SHORT"/>
    <property type="match status" value="1"/>
</dbReference>
<dbReference type="Gene3D" id="3.40.50.720">
    <property type="entry name" value="NAD(P)-binding Rossmann-like Domain"/>
    <property type="match status" value="1"/>
</dbReference>
<keyword evidence="5" id="KW-1185">Reference proteome</keyword>
<dbReference type="Proteomes" id="UP000241462">
    <property type="component" value="Unassembled WGS sequence"/>
</dbReference>
<dbReference type="GO" id="GO:0016491">
    <property type="term" value="F:oxidoreductase activity"/>
    <property type="evidence" value="ECO:0007669"/>
    <property type="project" value="UniProtKB-KW"/>
</dbReference>
<dbReference type="PANTHER" id="PTHR43544:SF7">
    <property type="entry name" value="NADB-LER2"/>
    <property type="match status" value="1"/>
</dbReference>
<dbReference type="InterPro" id="IPR020904">
    <property type="entry name" value="Sc_DH/Rdtase_CS"/>
</dbReference>
<dbReference type="OrthoDB" id="5296at2759"/>
<keyword evidence="3" id="KW-0560">Oxidoreductase</keyword>
<dbReference type="EMBL" id="KZ678853">
    <property type="protein sequence ID" value="PSR74600.1"/>
    <property type="molecule type" value="Genomic_DNA"/>
</dbReference>
<evidence type="ECO:0000256" key="2">
    <source>
        <dbReference type="ARBA" id="ARBA00022857"/>
    </source>
</evidence>
<dbReference type="CDD" id="cd05325">
    <property type="entry name" value="carb_red_sniffer_like_SDR_c"/>
    <property type="match status" value="1"/>
</dbReference>
<dbReference type="InterPro" id="IPR002347">
    <property type="entry name" value="SDR_fam"/>
</dbReference>
<dbReference type="GO" id="GO:0005737">
    <property type="term" value="C:cytoplasm"/>
    <property type="evidence" value="ECO:0007669"/>
    <property type="project" value="TreeGrafter"/>
</dbReference>
<dbReference type="InterPro" id="IPR051468">
    <property type="entry name" value="Fungal_SecMetab_SDRs"/>
</dbReference>
<evidence type="ECO:0000313" key="4">
    <source>
        <dbReference type="EMBL" id="PSR74600.1"/>
    </source>
</evidence>
<evidence type="ECO:0000256" key="3">
    <source>
        <dbReference type="ARBA" id="ARBA00023002"/>
    </source>
</evidence>
<dbReference type="InParanoid" id="A0A2T2ZS36"/>
<evidence type="ECO:0000313" key="5">
    <source>
        <dbReference type="Proteomes" id="UP000241462"/>
    </source>
</evidence>
<dbReference type="InterPro" id="IPR036291">
    <property type="entry name" value="NAD(P)-bd_dom_sf"/>
</dbReference>
<protein>
    <submittedName>
        <fullName evidence="4">Uncharacterized protein</fullName>
    </submittedName>
</protein>
<keyword evidence="2" id="KW-0521">NADP</keyword>
<accession>A0A2T2ZS36</accession>
<dbReference type="PANTHER" id="PTHR43544">
    <property type="entry name" value="SHORT-CHAIN DEHYDROGENASE/REDUCTASE"/>
    <property type="match status" value="1"/>
</dbReference>